<accession>A0A369XMS9</accession>
<dbReference type="AlphaFoldDB" id="A0A369XMS9"/>
<organism evidence="1 2">
    <name type="scientific">Candidatus Accumulibacter meliphilus</name>
    <dbReference type="NCBI Taxonomy" id="2211374"/>
    <lineage>
        <taxon>Bacteria</taxon>
        <taxon>Pseudomonadati</taxon>
        <taxon>Pseudomonadota</taxon>
        <taxon>Betaproteobacteria</taxon>
        <taxon>Candidatus Accumulibacter</taxon>
    </lineage>
</organism>
<reference evidence="1 2" key="1">
    <citation type="submission" date="2018-05" db="EMBL/GenBank/DDBJ databases">
        <title>Integrated omic analyses show evidence that a Ca. Accumulibacter phosphatis strain performs denitrification under micro-aerobic conditions.</title>
        <authorList>
            <person name="Camejo P.Y."/>
            <person name="Katherine M.D."/>
            <person name="Daniel N.R."/>
        </authorList>
    </citation>
    <scope>NUCLEOTIDE SEQUENCE [LARGE SCALE GENOMIC DNA]</scope>
    <source>
        <strain evidence="1">UW-LDO-IC</strain>
    </source>
</reference>
<gene>
    <name evidence="1" type="ORF">DVS81_12485</name>
</gene>
<protein>
    <submittedName>
        <fullName evidence="1">Uncharacterized protein</fullName>
    </submittedName>
</protein>
<name>A0A369XMS9_9PROT</name>
<proteinExistence type="predicted"/>
<dbReference type="Proteomes" id="UP000253831">
    <property type="component" value="Unassembled WGS sequence"/>
</dbReference>
<evidence type="ECO:0000313" key="2">
    <source>
        <dbReference type="Proteomes" id="UP000253831"/>
    </source>
</evidence>
<dbReference type="EMBL" id="QPGA01000024">
    <property type="protein sequence ID" value="RDE50176.1"/>
    <property type="molecule type" value="Genomic_DNA"/>
</dbReference>
<sequence length="85" mass="8949">MVTQNDTPGDWRRAADPILQRNDLGRVPVIAVETACGASLALAYAGSRALAGFSRVLFNVCGGATATIDQIREWSTTAAAGREDL</sequence>
<evidence type="ECO:0000313" key="1">
    <source>
        <dbReference type="EMBL" id="RDE50176.1"/>
    </source>
</evidence>
<comment type="caution">
    <text evidence="1">The sequence shown here is derived from an EMBL/GenBank/DDBJ whole genome shotgun (WGS) entry which is preliminary data.</text>
</comment>